<comment type="caution">
    <text evidence="2">The sequence shown here is derived from an EMBL/GenBank/DDBJ whole genome shotgun (WGS) entry which is preliminary data.</text>
</comment>
<feature type="region of interest" description="Disordered" evidence="1">
    <location>
        <begin position="1"/>
        <end position="36"/>
    </location>
</feature>
<reference evidence="2 3" key="1">
    <citation type="submission" date="2019-03" db="EMBL/GenBank/DDBJ databases">
        <title>First draft genome of Liparis tanakae, snailfish: a comprehensive survey of snailfish specific genes.</title>
        <authorList>
            <person name="Kim W."/>
            <person name="Song I."/>
            <person name="Jeong J.-H."/>
            <person name="Kim D."/>
            <person name="Kim S."/>
            <person name="Ryu S."/>
            <person name="Song J.Y."/>
            <person name="Lee S.K."/>
        </authorList>
    </citation>
    <scope>NUCLEOTIDE SEQUENCE [LARGE SCALE GENOMIC DNA]</scope>
    <source>
        <tissue evidence="2">Muscle</tissue>
    </source>
</reference>
<sequence>MNDALNADLGSGVSGSNGPGCSEGGGTSTDKETEKDPALWLSSAVTAPSLQAGLSDTNTNKLTFIKTYSQHALTNSSTALRAKARDRRQVKRFRGIMGNGKDSLNAEDWSLFKN</sequence>
<gene>
    <name evidence="2" type="ORF">EYF80_002893</name>
</gene>
<feature type="compositionally biased region" description="Gly residues" evidence="1">
    <location>
        <begin position="12"/>
        <end position="27"/>
    </location>
</feature>
<organism evidence="2 3">
    <name type="scientific">Liparis tanakae</name>
    <name type="common">Tanaka's snailfish</name>
    <dbReference type="NCBI Taxonomy" id="230148"/>
    <lineage>
        <taxon>Eukaryota</taxon>
        <taxon>Metazoa</taxon>
        <taxon>Chordata</taxon>
        <taxon>Craniata</taxon>
        <taxon>Vertebrata</taxon>
        <taxon>Euteleostomi</taxon>
        <taxon>Actinopterygii</taxon>
        <taxon>Neopterygii</taxon>
        <taxon>Teleostei</taxon>
        <taxon>Neoteleostei</taxon>
        <taxon>Acanthomorphata</taxon>
        <taxon>Eupercaria</taxon>
        <taxon>Perciformes</taxon>
        <taxon>Cottioidei</taxon>
        <taxon>Cottales</taxon>
        <taxon>Liparidae</taxon>
        <taxon>Liparis</taxon>
    </lineage>
</organism>
<dbReference type="EMBL" id="SRLO01000013">
    <property type="protein sequence ID" value="TNN86710.1"/>
    <property type="molecule type" value="Genomic_DNA"/>
</dbReference>
<proteinExistence type="predicted"/>
<dbReference type="Proteomes" id="UP000314294">
    <property type="component" value="Unassembled WGS sequence"/>
</dbReference>
<evidence type="ECO:0000313" key="3">
    <source>
        <dbReference type="Proteomes" id="UP000314294"/>
    </source>
</evidence>
<accession>A0A4Z2J9C9</accession>
<dbReference type="AlphaFoldDB" id="A0A4Z2J9C9"/>
<evidence type="ECO:0000256" key="1">
    <source>
        <dbReference type="SAM" id="MobiDB-lite"/>
    </source>
</evidence>
<evidence type="ECO:0000313" key="2">
    <source>
        <dbReference type="EMBL" id="TNN86710.1"/>
    </source>
</evidence>
<protein>
    <submittedName>
        <fullName evidence="2">Uncharacterized protein</fullName>
    </submittedName>
</protein>
<name>A0A4Z2J9C9_9TELE</name>
<keyword evidence="3" id="KW-1185">Reference proteome</keyword>